<organism evidence="2 3">
    <name type="scientific">Thermobifida cellulosilytica TB100</name>
    <dbReference type="NCBI Taxonomy" id="665004"/>
    <lineage>
        <taxon>Bacteria</taxon>
        <taxon>Bacillati</taxon>
        <taxon>Actinomycetota</taxon>
        <taxon>Actinomycetes</taxon>
        <taxon>Streptosporangiales</taxon>
        <taxon>Nocardiopsidaceae</taxon>
        <taxon>Thermobifida</taxon>
    </lineage>
</organism>
<feature type="transmembrane region" description="Helical" evidence="1">
    <location>
        <begin position="53"/>
        <end position="73"/>
    </location>
</feature>
<keyword evidence="1" id="KW-0472">Membrane</keyword>
<name>A0A147KDL1_THECS</name>
<evidence type="ECO:0000313" key="3">
    <source>
        <dbReference type="Proteomes" id="UP000074382"/>
    </source>
</evidence>
<keyword evidence="1" id="KW-0812">Transmembrane</keyword>
<accession>A0A147KDL1</accession>
<protein>
    <submittedName>
        <fullName evidence="2">MFS transporter</fullName>
    </submittedName>
</protein>
<evidence type="ECO:0000313" key="2">
    <source>
        <dbReference type="EMBL" id="KUP95373.1"/>
    </source>
</evidence>
<dbReference type="InterPro" id="IPR036259">
    <property type="entry name" value="MFS_trans_sf"/>
</dbReference>
<feature type="transmembrane region" description="Helical" evidence="1">
    <location>
        <begin position="218"/>
        <end position="239"/>
    </location>
</feature>
<feature type="transmembrane region" description="Helical" evidence="1">
    <location>
        <begin position="333"/>
        <end position="356"/>
    </location>
</feature>
<dbReference type="Proteomes" id="UP000074382">
    <property type="component" value="Unassembled WGS sequence"/>
</dbReference>
<dbReference type="Pfam" id="PF07690">
    <property type="entry name" value="MFS_1"/>
    <property type="match status" value="1"/>
</dbReference>
<keyword evidence="3" id="KW-1185">Reference proteome</keyword>
<reference evidence="3" key="1">
    <citation type="journal article" date="2017" name="Acta Aliment.">
        <title>Plant polysaccharide degrading enzyme system of Thermpbifida cellulosilytica TB100 revealed by de novo genome project data.</title>
        <authorList>
            <person name="Toth A."/>
            <person name="Baka E."/>
            <person name="Luzics S."/>
            <person name="Bata-Vidacs I."/>
            <person name="Nagy I."/>
            <person name="Balint B."/>
            <person name="Herceg R."/>
            <person name="Olasz F."/>
            <person name="Wilk T."/>
            <person name="Nagy T."/>
            <person name="Kriszt B."/>
            <person name="Nagy I."/>
            <person name="Kukolya J."/>
        </authorList>
    </citation>
    <scope>NUCLEOTIDE SEQUENCE [LARGE SCALE GENOMIC DNA]</scope>
    <source>
        <strain evidence="3">TB100</strain>
    </source>
</reference>
<feature type="transmembrane region" description="Helical" evidence="1">
    <location>
        <begin position="304"/>
        <end position="326"/>
    </location>
</feature>
<dbReference type="InterPro" id="IPR052524">
    <property type="entry name" value="MFS_Cyanate_Porter"/>
</dbReference>
<dbReference type="GO" id="GO:0022857">
    <property type="term" value="F:transmembrane transporter activity"/>
    <property type="evidence" value="ECO:0007669"/>
    <property type="project" value="InterPro"/>
</dbReference>
<proteinExistence type="predicted"/>
<dbReference type="EMBL" id="LGEM01000128">
    <property type="protein sequence ID" value="KUP95373.1"/>
    <property type="molecule type" value="Genomic_DNA"/>
</dbReference>
<keyword evidence="1" id="KW-1133">Transmembrane helix</keyword>
<dbReference type="AlphaFoldDB" id="A0A147KDL1"/>
<feature type="transmembrane region" description="Helical" evidence="1">
    <location>
        <begin position="172"/>
        <end position="190"/>
    </location>
</feature>
<dbReference type="STRING" id="665004.AC529_17880"/>
<dbReference type="Gene3D" id="1.20.1250.20">
    <property type="entry name" value="MFS general substrate transporter like domains"/>
    <property type="match status" value="2"/>
</dbReference>
<dbReference type="SUPFAM" id="SSF103473">
    <property type="entry name" value="MFS general substrate transporter"/>
    <property type="match status" value="1"/>
</dbReference>
<dbReference type="PANTHER" id="PTHR23523:SF2">
    <property type="entry name" value="2-NITROIMIDAZOLE TRANSPORTER"/>
    <property type="match status" value="1"/>
</dbReference>
<feature type="transmembrane region" description="Helical" evidence="1">
    <location>
        <begin position="135"/>
        <end position="160"/>
    </location>
</feature>
<dbReference type="PATRIC" id="fig|665004.4.peg.3958"/>
<feature type="transmembrane region" description="Helical" evidence="1">
    <location>
        <begin position="368"/>
        <end position="387"/>
    </location>
</feature>
<dbReference type="PANTHER" id="PTHR23523">
    <property type="match status" value="1"/>
</dbReference>
<gene>
    <name evidence="2" type="ORF">AC529_17880</name>
</gene>
<feature type="transmembrane region" description="Helical" evidence="1">
    <location>
        <begin position="251"/>
        <end position="271"/>
    </location>
</feature>
<feature type="transmembrane region" description="Helical" evidence="1">
    <location>
        <begin position="80"/>
        <end position="98"/>
    </location>
</feature>
<evidence type="ECO:0000256" key="1">
    <source>
        <dbReference type="SAM" id="Phobius"/>
    </source>
</evidence>
<sequence>MAPDPGAARRTRWLLAAGVVLAALNLRTAVTSVGPLLAEITAGLRMSPAAAGLLTTLPVLCFAAFGALTPLLLRRWGGHRVLLAALAAAAAGLAGRALVGDQWLFLALSAVALAGGAVGNVLLPTLVKQHFPDRVGALTAAYTTAMAAGTTAAAAATVPVAAALGGDWRPALGGYALFSLAAAAPWAAALRHEPPRERGEEPLGVRAVLGTALGRQSVLFFATQSAVAYVMFGWFAHLLRDHGMPAAEAGLVLSYLTALAVPASLAVPALAARLRNQWPLVAVCIACYLAGFAGLLAAPVAGAWAWTTLIGVGMASFPLALTFFALRARTPQGTAALSAATQGPGYLLAGAGPFLFGLLRELSGDWRLSIALLVALVLVHGCCGVLLSRPRHVEDAVGRASAAVPGRARLTPPAASPDGR</sequence>
<dbReference type="RefSeq" id="WP_068758534.1">
    <property type="nucleotide sequence ID" value="NZ_KQ950187.1"/>
</dbReference>
<feature type="transmembrane region" description="Helical" evidence="1">
    <location>
        <begin position="278"/>
        <end position="298"/>
    </location>
</feature>
<feature type="transmembrane region" description="Helical" evidence="1">
    <location>
        <begin position="104"/>
        <end position="123"/>
    </location>
</feature>
<comment type="caution">
    <text evidence="2">The sequence shown here is derived from an EMBL/GenBank/DDBJ whole genome shotgun (WGS) entry which is preliminary data.</text>
</comment>
<dbReference type="InterPro" id="IPR011701">
    <property type="entry name" value="MFS"/>
</dbReference>
<dbReference type="OrthoDB" id="5317164at2"/>